<dbReference type="OMA" id="NKSWLMT"/>
<dbReference type="Proteomes" id="UP000014254">
    <property type="component" value="Unassembled WGS sequence"/>
</dbReference>
<reference evidence="15" key="1">
    <citation type="submission" date="2013-05" db="EMBL/GenBank/DDBJ databases">
        <title>The Genome sequence of Mucor circinelloides f. circinelloides 1006PhL.</title>
        <authorList>
            <consortium name="The Broad Institute Genomics Platform"/>
            <person name="Cuomo C."/>
            <person name="Earl A."/>
            <person name="Findley K."/>
            <person name="Lee S.C."/>
            <person name="Walker B."/>
            <person name="Young S."/>
            <person name="Zeng Q."/>
            <person name="Gargeya S."/>
            <person name="Fitzgerald M."/>
            <person name="Haas B."/>
            <person name="Abouelleil A."/>
            <person name="Allen A.W."/>
            <person name="Alvarado L."/>
            <person name="Arachchi H.M."/>
            <person name="Berlin A.M."/>
            <person name="Chapman S.B."/>
            <person name="Gainer-Dewar J."/>
            <person name="Goldberg J."/>
            <person name="Griggs A."/>
            <person name="Gujja S."/>
            <person name="Hansen M."/>
            <person name="Howarth C."/>
            <person name="Imamovic A."/>
            <person name="Ireland A."/>
            <person name="Larimer J."/>
            <person name="McCowan C."/>
            <person name="Murphy C."/>
            <person name="Pearson M."/>
            <person name="Poon T.W."/>
            <person name="Priest M."/>
            <person name="Roberts A."/>
            <person name="Saif S."/>
            <person name="Shea T."/>
            <person name="Sisk P."/>
            <person name="Sykes S."/>
            <person name="Wortman J."/>
            <person name="Nusbaum C."/>
            <person name="Birren B."/>
        </authorList>
    </citation>
    <scope>NUCLEOTIDE SEQUENCE [LARGE SCALE GENOMIC DNA]</scope>
    <source>
        <strain evidence="15">1006PhL</strain>
    </source>
</reference>
<gene>
    <name evidence="14" type="ORF">HMPREF1544_09731</name>
</gene>
<evidence type="ECO:0000256" key="12">
    <source>
        <dbReference type="SAM" id="MobiDB-lite"/>
    </source>
</evidence>
<evidence type="ECO:0000313" key="14">
    <source>
        <dbReference type="EMBL" id="EPB83510.1"/>
    </source>
</evidence>
<protein>
    <recommendedName>
        <fullName evidence="10">Kinetochore protein NDC80</fullName>
    </recommendedName>
</protein>
<feature type="coiled-coil region" evidence="11">
    <location>
        <begin position="267"/>
        <end position="294"/>
    </location>
</feature>
<evidence type="ECO:0000256" key="4">
    <source>
        <dbReference type="ARBA" id="ARBA00022776"/>
    </source>
</evidence>
<keyword evidence="15" id="KW-1185">Reference proteome</keyword>
<evidence type="ECO:0000256" key="10">
    <source>
        <dbReference type="RuleBase" id="RU368072"/>
    </source>
</evidence>
<feature type="region of interest" description="Disordered" evidence="12">
    <location>
        <begin position="1"/>
        <end position="29"/>
    </location>
</feature>
<dbReference type="eggNOG" id="KOG0995">
    <property type="taxonomic scope" value="Eukaryota"/>
</dbReference>
<evidence type="ECO:0000256" key="2">
    <source>
        <dbReference type="ARBA" id="ARBA00022454"/>
    </source>
</evidence>
<evidence type="ECO:0000256" key="7">
    <source>
        <dbReference type="ARBA" id="ARBA00023242"/>
    </source>
</evidence>
<comment type="similarity">
    <text evidence="1 10">Belongs to the NDC80/HEC1 family.</text>
</comment>
<feature type="coiled-coil region" evidence="11">
    <location>
        <begin position="319"/>
        <end position="423"/>
    </location>
</feature>
<keyword evidence="5 10" id="KW-0995">Kinetochore</keyword>
<keyword evidence="6 11" id="KW-0175">Coiled coil</keyword>
<dbReference type="AlphaFoldDB" id="S2JUP1"/>
<dbReference type="Pfam" id="PF03801">
    <property type="entry name" value="Ndc80_HEC"/>
    <property type="match status" value="1"/>
</dbReference>
<keyword evidence="4 10" id="KW-0498">Mitosis</keyword>
<keyword evidence="8 10" id="KW-0131">Cell cycle</keyword>
<keyword evidence="2 10" id="KW-0158">Chromosome</keyword>
<dbReference type="InParanoid" id="S2JUP1"/>
<feature type="coiled-coil region" evidence="11">
    <location>
        <begin position="553"/>
        <end position="619"/>
    </location>
</feature>
<dbReference type="EMBL" id="KE124068">
    <property type="protein sequence ID" value="EPB83510.1"/>
    <property type="molecule type" value="Genomic_DNA"/>
</dbReference>
<organism evidence="14 15">
    <name type="scientific">Mucor circinelloides f. circinelloides (strain 1006PhL)</name>
    <name type="common">Mucormycosis agent</name>
    <name type="synonym">Calyptromyces circinelloides</name>
    <dbReference type="NCBI Taxonomy" id="1220926"/>
    <lineage>
        <taxon>Eukaryota</taxon>
        <taxon>Fungi</taxon>
        <taxon>Fungi incertae sedis</taxon>
        <taxon>Mucoromycota</taxon>
        <taxon>Mucoromycotina</taxon>
        <taxon>Mucoromycetes</taxon>
        <taxon>Mucorales</taxon>
        <taxon>Mucorineae</taxon>
        <taxon>Mucoraceae</taxon>
        <taxon>Mucor</taxon>
    </lineage>
</organism>
<evidence type="ECO:0000256" key="8">
    <source>
        <dbReference type="ARBA" id="ARBA00023306"/>
    </source>
</evidence>
<dbReference type="GO" id="GO:0005634">
    <property type="term" value="C:nucleus"/>
    <property type="evidence" value="ECO:0007669"/>
    <property type="project" value="UniProtKB-SubCell"/>
</dbReference>
<dbReference type="FunCoup" id="S2JUP1">
    <property type="interactions" value="264"/>
</dbReference>
<dbReference type="GO" id="GO:0051315">
    <property type="term" value="P:attachment of mitotic spindle microtubules to kinetochore"/>
    <property type="evidence" value="ECO:0007669"/>
    <property type="project" value="UniProtKB-UniRule"/>
</dbReference>
<evidence type="ECO:0000313" key="15">
    <source>
        <dbReference type="Proteomes" id="UP000014254"/>
    </source>
</evidence>
<keyword evidence="9 10" id="KW-0137">Centromere</keyword>
<dbReference type="Gene3D" id="1.10.287.1490">
    <property type="match status" value="1"/>
</dbReference>
<evidence type="ECO:0000256" key="5">
    <source>
        <dbReference type="ARBA" id="ARBA00022838"/>
    </source>
</evidence>
<evidence type="ECO:0000256" key="3">
    <source>
        <dbReference type="ARBA" id="ARBA00022618"/>
    </source>
</evidence>
<keyword evidence="3 10" id="KW-0132">Cell division</keyword>
<dbReference type="VEuPathDB" id="FungiDB:HMPREF1544_09731"/>
<proteinExistence type="inferred from homology"/>
<name>S2JUP1_MUCC1</name>
<dbReference type="SMR" id="S2JUP1"/>
<comment type="subcellular location">
    <subcellularLocation>
        <location evidence="10">Chromosome</location>
        <location evidence="10">Centromere</location>
        <location evidence="10">Kinetochore</location>
    </subcellularLocation>
    <subcellularLocation>
        <location evidence="10">Nucleus</location>
    </subcellularLocation>
</comment>
<evidence type="ECO:0000256" key="11">
    <source>
        <dbReference type="SAM" id="Coils"/>
    </source>
</evidence>
<dbReference type="GO" id="GO:0031262">
    <property type="term" value="C:Ndc80 complex"/>
    <property type="evidence" value="ECO:0007669"/>
    <property type="project" value="UniProtKB-UniRule"/>
</dbReference>
<dbReference type="Gene3D" id="1.10.418.30">
    <property type="entry name" value="Ncd80 complex, Ncd80 subunit"/>
    <property type="match status" value="1"/>
</dbReference>
<feature type="domain" description="Kinetochore protein Ndc80 CH" evidence="13">
    <location>
        <begin position="57"/>
        <end position="187"/>
    </location>
</feature>
<dbReference type="OrthoDB" id="7459479at2759"/>
<dbReference type="InterPro" id="IPR038273">
    <property type="entry name" value="Ndc80_sf"/>
</dbReference>
<dbReference type="GO" id="GO:0051301">
    <property type="term" value="P:cell division"/>
    <property type="evidence" value="ECO:0007669"/>
    <property type="project" value="UniProtKB-UniRule"/>
</dbReference>
<dbReference type="STRING" id="1220926.S2JUP1"/>
<comment type="subunit">
    <text evidence="10">Component of the NDC80 complex.</text>
</comment>
<evidence type="ECO:0000256" key="6">
    <source>
        <dbReference type="ARBA" id="ARBA00023054"/>
    </source>
</evidence>
<dbReference type="PANTHER" id="PTHR10643:SF2">
    <property type="entry name" value="KINETOCHORE PROTEIN NDC80 HOMOLOG"/>
    <property type="match status" value="1"/>
</dbReference>
<evidence type="ECO:0000259" key="13">
    <source>
        <dbReference type="Pfam" id="PF03801"/>
    </source>
</evidence>
<dbReference type="PANTHER" id="PTHR10643">
    <property type="entry name" value="KINETOCHORE PROTEIN NDC80"/>
    <property type="match status" value="1"/>
</dbReference>
<evidence type="ECO:0000256" key="1">
    <source>
        <dbReference type="ARBA" id="ARBA00007050"/>
    </source>
</evidence>
<sequence length="624" mass="72562">MSDNRKRPIPSNAPGFPSKRANRLSYGMDRLTLDNDEAASSMGPRRYAPVESTLAIKFSEHDLTPTIRKYPNDPRDIKVTETQRRYAQAIADYLREIDLTEFSPPSKPLRSLSSKDFHYIFTHLVQHYDPSYRSKKKIEDHVIEILNSLKYPLRDNIQPKSLLSIGAIHSNPNFYGMLHWLMEACKSKDASHPTDFEDPALADLEIEEGPMACAFAEFSFAAYRKYITSPVTPTYAEEMDPLKNRFGKRTWPSFSMTAHSCEIAEISLNTERKIHDIETEIEALKDTAAMLESDGSTIENLKKRNHDLTRDITKFRTYCQEKRKRVEKYRNINKVVEDEVKRLENENQRIEQQKAELEDKLKEKNVSLATLESLAKENEAEKKLCADLTAHLEERRLAYNEKMEALNLSRDRVRKQVDEFNSKVKKLFSSGPEQDDLLLVYNPDATAANEMLSYNVDSKLLPTLERLETTERLDFDQITTEAQRLREETDVMNAAIEQSKLDWTEKQKEIEAKVKKYDEGRRQFMAENEKFNIIMDNHEKALDDERSQSRESLLQAKERLFAEETKLKEMEREFQQERETLLLTANRLISQFTDSQGELLSMLENLKELAQAKQQMTKAYSAYD</sequence>
<accession>S2JUP1</accession>
<dbReference type="InterPro" id="IPR055260">
    <property type="entry name" value="Ndc80_CH"/>
</dbReference>
<keyword evidence="7 10" id="KW-0539">Nucleus</keyword>
<evidence type="ECO:0000256" key="9">
    <source>
        <dbReference type="ARBA" id="ARBA00023328"/>
    </source>
</evidence>
<comment type="function">
    <text evidence="10">Acts as a component of the essential kinetochore-associated NDC80 complex, which is required for chromosome segregation and spindle checkpoint activity.</text>
</comment>
<dbReference type="InterPro" id="IPR005550">
    <property type="entry name" value="Kinetochore_Ndc80"/>
</dbReference>